<dbReference type="GO" id="GO:0006950">
    <property type="term" value="P:response to stress"/>
    <property type="evidence" value="ECO:0007669"/>
    <property type="project" value="TreeGrafter"/>
</dbReference>
<dbReference type="EMBL" id="CP158374">
    <property type="protein sequence ID" value="XBX81778.1"/>
    <property type="molecule type" value="Genomic_DNA"/>
</dbReference>
<feature type="domain" description="HTH marR-type" evidence="4">
    <location>
        <begin position="15"/>
        <end position="145"/>
    </location>
</feature>
<organism evidence="5">
    <name type="scientific">Agromyces sp. G08B096</name>
    <dbReference type="NCBI Taxonomy" id="3156399"/>
    <lineage>
        <taxon>Bacteria</taxon>
        <taxon>Bacillati</taxon>
        <taxon>Actinomycetota</taxon>
        <taxon>Actinomycetes</taxon>
        <taxon>Micrococcales</taxon>
        <taxon>Microbacteriaceae</taxon>
        <taxon>Agromyces</taxon>
    </lineage>
</organism>
<proteinExistence type="predicted"/>
<keyword evidence="1" id="KW-0805">Transcription regulation</keyword>
<keyword evidence="3" id="KW-0804">Transcription</keyword>
<evidence type="ECO:0000256" key="1">
    <source>
        <dbReference type="ARBA" id="ARBA00023015"/>
    </source>
</evidence>
<gene>
    <name evidence="5" type="ORF">ABIQ69_14320</name>
</gene>
<dbReference type="PANTHER" id="PTHR33164:SF57">
    <property type="entry name" value="MARR-FAMILY TRANSCRIPTIONAL REGULATOR"/>
    <property type="match status" value="1"/>
</dbReference>
<evidence type="ECO:0000256" key="2">
    <source>
        <dbReference type="ARBA" id="ARBA00023125"/>
    </source>
</evidence>
<dbReference type="AlphaFoldDB" id="A0AAU7W4K4"/>
<evidence type="ECO:0000259" key="4">
    <source>
        <dbReference type="PROSITE" id="PS50995"/>
    </source>
</evidence>
<dbReference type="RefSeq" id="WP_350347801.1">
    <property type="nucleotide sequence ID" value="NZ_CP158374.1"/>
</dbReference>
<dbReference type="SMART" id="SM00347">
    <property type="entry name" value="HTH_MARR"/>
    <property type="match status" value="1"/>
</dbReference>
<dbReference type="GO" id="GO:0003700">
    <property type="term" value="F:DNA-binding transcription factor activity"/>
    <property type="evidence" value="ECO:0007669"/>
    <property type="project" value="InterPro"/>
</dbReference>
<evidence type="ECO:0000256" key="3">
    <source>
        <dbReference type="ARBA" id="ARBA00023163"/>
    </source>
</evidence>
<keyword evidence="2" id="KW-0238">DNA-binding</keyword>
<dbReference type="Pfam" id="PF12802">
    <property type="entry name" value="MarR_2"/>
    <property type="match status" value="1"/>
</dbReference>
<dbReference type="InterPro" id="IPR001845">
    <property type="entry name" value="HTH_ArsR_DNA-bd_dom"/>
</dbReference>
<dbReference type="InterPro" id="IPR036390">
    <property type="entry name" value="WH_DNA-bd_sf"/>
</dbReference>
<dbReference type="SMART" id="SM00418">
    <property type="entry name" value="HTH_ARSR"/>
    <property type="match status" value="1"/>
</dbReference>
<dbReference type="GO" id="GO:0003677">
    <property type="term" value="F:DNA binding"/>
    <property type="evidence" value="ECO:0007669"/>
    <property type="project" value="UniProtKB-KW"/>
</dbReference>
<sequence length="146" mass="16228">MTADPAVDEAIAAVEDQLSLVFTRARAIWKQAAELIHPDLQPAGYKVLASIVRLGPTNAHVLSDQLEMDKSVISRQVRVLEDLGLVVSRPDERDGRLRVLEPTEEATERVASVRAHNQARVRTALAQRSPEELRVFADMLRILTEA</sequence>
<dbReference type="Gene3D" id="1.10.10.10">
    <property type="entry name" value="Winged helix-like DNA-binding domain superfamily/Winged helix DNA-binding domain"/>
    <property type="match status" value="1"/>
</dbReference>
<dbReference type="InterPro" id="IPR023187">
    <property type="entry name" value="Tscrpt_reg_MarR-type_CS"/>
</dbReference>
<dbReference type="InterPro" id="IPR000835">
    <property type="entry name" value="HTH_MarR-typ"/>
</dbReference>
<dbReference type="PROSITE" id="PS01117">
    <property type="entry name" value="HTH_MARR_1"/>
    <property type="match status" value="1"/>
</dbReference>
<dbReference type="SUPFAM" id="SSF46785">
    <property type="entry name" value="Winged helix' DNA-binding domain"/>
    <property type="match status" value="1"/>
</dbReference>
<dbReference type="InterPro" id="IPR039422">
    <property type="entry name" value="MarR/SlyA-like"/>
</dbReference>
<dbReference type="PANTHER" id="PTHR33164">
    <property type="entry name" value="TRANSCRIPTIONAL REGULATOR, MARR FAMILY"/>
    <property type="match status" value="1"/>
</dbReference>
<reference evidence="5" key="1">
    <citation type="submission" date="2024-05" db="EMBL/GenBank/DDBJ databases">
        <authorList>
            <person name="Yu L."/>
        </authorList>
    </citation>
    <scope>NUCLEOTIDE SEQUENCE</scope>
    <source>
        <strain evidence="5">G08B096</strain>
    </source>
</reference>
<name>A0AAU7W4K4_9MICO</name>
<evidence type="ECO:0000313" key="5">
    <source>
        <dbReference type="EMBL" id="XBX81778.1"/>
    </source>
</evidence>
<protein>
    <submittedName>
        <fullName evidence="5">MarR family winged helix-turn-helix transcriptional regulator</fullName>
    </submittedName>
</protein>
<accession>A0AAU7W4K4</accession>
<dbReference type="PROSITE" id="PS50995">
    <property type="entry name" value="HTH_MARR_2"/>
    <property type="match status" value="1"/>
</dbReference>
<dbReference type="InterPro" id="IPR036388">
    <property type="entry name" value="WH-like_DNA-bd_sf"/>
</dbReference>